<evidence type="ECO:0000313" key="3">
    <source>
        <dbReference type="Proteomes" id="UP000799118"/>
    </source>
</evidence>
<feature type="compositionally biased region" description="Low complexity" evidence="1">
    <location>
        <begin position="52"/>
        <end position="69"/>
    </location>
</feature>
<name>A0A6A4IB93_9AGAR</name>
<proteinExistence type="predicted"/>
<dbReference type="AlphaFoldDB" id="A0A6A4IB93"/>
<evidence type="ECO:0000256" key="1">
    <source>
        <dbReference type="SAM" id="MobiDB-lite"/>
    </source>
</evidence>
<sequence length="170" mass="17868">MSFAEAFTKATKANFAPDAAVTVKKPSSSASQKPRSSSGSSASTSGAGGSGPHSKPLSSSRPSMGSSNPLVQKDLGQRVKASKPTSKSRGKVYSDEEREQRIKRFDMIAIRESELSQSQPTVNEEDEDELNGIGKETGLPGDALGTAPYPRLSSTSSRQPARPLRPSPGC</sequence>
<dbReference type="EMBL" id="ML769398">
    <property type="protein sequence ID" value="KAE9407083.1"/>
    <property type="molecule type" value="Genomic_DNA"/>
</dbReference>
<gene>
    <name evidence="2" type="ORF">BT96DRAFT_175529</name>
</gene>
<dbReference type="Proteomes" id="UP000799118">
    <property type="component" value="Unassembled WGS sequence"/>
</dbReference>
<feature type="compositionally biased region" description="Basic and acidic residues" evidence="1">
    <location>
        <begin position="92"/>
        <end position="114"/>
    </location>
</feature>
<keyword evidence="3" id="KW-1185">Reference proteome</keyword>
<feature type="region of interest" description="Disordered" evidence="1">
    <location>
        <begin position="14"/>
        <end position="170"/>
    </location>
</feature>
<reference evidence="2" key="1">
    <citation type="journal article" date="2019" name="Environ. Microbiol.">
        <title>Fungal ecological strategies reflected in gene transcription - a case study of two litter decomposers.</title>
        <authorList>
            <person name="Barbi F."/>
            <person name="Kohler A."/>
            <person name="Barry K."/>
            <person name="Baskaran P."/>
            <person name="Daum C."/>
            <person name="Fauchery L."/>
            <person name="Ihrmark K."/>
            <person name="Kuo A."/>
            <person name="LaButti K."/>
            <person name="Lipzen A."/>
            <person name="Morin E."/>
            <person name="Grigoriev I.V."/>
            <person name="Henrissat B."/>
            <person name="Lindahl B."/>
            <person name="Martin F."/>
        </authorList>
    </citation>
    <scope>NUCLEOTIDE SEQUENCE</scope>
    <source>
        <strain evidence="2">JB14</strain>
    </source>
</reference>
<feature type="compositionally biased region" description="Low complexity" evidence="1">
    <location>
        <begin position="24"/>
        <end position="45"/>
    </location>
</feature>
<evidence type="ECO:0000313" key="2">
    <source>
        <dbReference type="EMBL" id="KAE9407083.1"/>
    </source>
</evidence>
<organism evidence="2 3">
    <name type="scientific">Gymnopus androsaceus JB14</name>
    <dbReference type="NCBI Taxonomy" id="1447944"/>
    <lineage>
        <taxon>Eukaryota</taxon>
        <taxon>Fungi</taxon>
        <taxon>Dikarya</taxon>
        <taxon>Basidiomycota</taxon>
        <taxon>Agaricomycotina</taxon>
        <taxon>Agaricomycetes</taxon>
        <taxon>Agaricomycetidae</taxon>
        <taxon>Agaricales</taxon>
        <taxon>Marasmiineae</taxon>
        <taxon>Omphalotaceae</taxon>
        <taxon>Gymnopus</taxon>
    </lineage>
</organism>
<accession>A0A6A4IB93</accession>
<protein>
    <submittedName>
        <fullName evidence="2">Uncharacterized protein</fullName>
    </submittedName>
</protein>